<dbReference type="GO" id="GO:0042742">
    <property type="term" value="P:defense response to bacterium"/>
    <property type="evidence" value="ECO:0007669"/>
    <property type="project" value="UniProtKB-ARBA"/>
</dbReference>
<dbReference type="PRINTS" id="PR00364">
    <property type="entry name" value="DISEASERSIST"/>
</dbReference>
<evidence type="ECO:0000313" key="12">
    <source>
        <dbReference type="EnsemblPlants" id="LPERR06G17730.3"/>
    </source>
</evidence>
<dbReference type="InterPro" id="IPR058922">
    <property type="entry name" value="WHD_DRP"/>
</dbReference>
<keyword evidence="13" id="KW-1185">Reference proteome</keyword>
<keyword evidence="5" id="KW-0611">Plant defense</keyword>
<dbReference type="Pfam" id="PF18052">
    <property type="entry name" value="Rx_N"/>
    <property type="match status" value="1"/>
</dbReference>
<keyword evidence="3" id="KW-0677">Repeat</keyword>
<dbReference type="PANTHER" id="PTHR36766">
    <property type="entry name" value="PLANT BROAD-SPECTRUM MILDEW RESISTANCE PROTEIN RPW8"/>
    <property type="match status" value="1"/>
</dbReference>
<protein>
    <recommendedName>
        <fullName evidence="14">NB-ARC domain-containing protein</fullName>
    </recommendedName>
</protein>
<feature type="domain" description="NB-ARC" evidence="8">
    <location>
        <begin position="210"/>
        <end position="380"/>
    </location>
</feature>
<dbReference type="InterPro" id="IPR036388">
    <property type="entry name" value="WH-like_DNA-bd_sf"/>
</dbReference>
<dbReference type="Gene3D" id="1.10.10.10">
    <property type="entry name" value="Winged helix-like DNA-binding domain superfamily/Winged helix DNA-binding domain"/>
    <property type="match status" value="1"/>
</dbReference>
<feature type="domain" description="R13L1/DRL21-like LRR repeat region" evidence="11">
    <location>
        <begin position="739"/>
        <end position="863"/>
    </location>
</feature>
<keyword evidence="4" id="KW-0547">Nucleotide-binding</keyword>
<keyword evidence="2" id="KW-0433">Leucine-rich repeat</keyword>
<keyword evidence="6" id="KW-0067">ATP-binding</keyword>
<accession>A0A0D9WS70</accession>
<dbReference type="PANTHER" id="PTHR36766:SF55">
    <property type="entry name" value="OS11G0492900 PROTEIN"/>
    <property type="match status" value="1"/>
</dbReference>
<evidence type="ECO:0000256" key="4">
    <source>
        <dbReference type="ARBA" id="ARBA00022741"/>
    </source>
</evidence>
<dbReference type="InterPro" id="IPR041118">
    <property type="entry name" value="Rx_N"/>
</dbReference>
<organism evidence="12 13">
    <name type="scientific">Leersia perrieri</name>
    <dbReference type="NCBI Taxonomy" id="77586"/>
    <lineage>
        <taxon>Eukaryota</taxon>
        <taxon>Viridiplantae</taxon>
        <taxon>Streptophyta</taxon>
        <taxon>Embryophyta</taxon>
        <taxon>Tracheophyta</taxon>
        <taxon>Spermatophyta</taxon>
        <taxon>Magnoliopsida</taxon>
        <taxon>Liliopsida</taxon>
        <taxon>Poales</taxon>
        <taxon>Poaceae</taxon>
        <taxon>BOP clade</taxon>
        <taxon>Oryzoideae</taxon>
        <taxon>Oryzeae</taxon>
        <taxon>Oryzinae</taxon>
        <taxon>Leersia</taxon>
    </lineage>
</organism>
<dbReference type="STRING" id="77586.A0A0D9WS70"/>
<dbReference type="GO" id="GO:0005524">
    <property type="term" value="F:ATP binding"/>
    <property type="evidence" value="ECO:0007669"/>
    <property type="project" value="UniProtKB-KW"/>
</dbReference>
<dbReference type="GO" id="GO:0043531">
    <property type="term" value="F:ADP binding"/>
    <property type="evidence" value="ECO:0007669"/>
    <property type="project" value="InterPro"/>
</dbReference>
<dbReference type="InterPro" id="IPR027417">
    <property type="entry name" value="P-loop_NTPase"/>
</dbReference>
<evidence type="ECO:0000313" key="13">
    <source>
        <dbReference type="Proteomes" id="UP000032180"/>
    </source>
</evidence>
<proteinExistence type="inferred from homology"/>
<dbReference type="Gene3D" id="3.80.10.10">
    <property type="entry name" value="Ribonuclease Inhibitor"/>
    <property type="match status" value="3"/>
</dbReference>
<dbReference type="Gene3D" id="1.10.8.430">
    <property type="entry name" value="Helical domain of apoptotic protease-activating factors"/>
    <property type="match status" value="1"/>
</dbReference>
<dbReference type="AlphaFoldDB" id="A0A0D9WS70"/>
<dbReference type="SUPFAM" id="SSF52540">
    <property type="entry name" value="P-loop containing nucleoside triphosphate hydrolases"/>
    <property type="match status" value="1"/>
</dbReference>
<dbReference type="Gramene" id="LPERR06G17730.3">
    <property type="protein sequence ID" value="LPERR06G17730.3"/>
    <property type="gene ID" value="LPERR06G17730"/>
</dbReference>
<evidence type="ECO:0000256" key="3">
    <source>
        <dbReference type="ARBA" id="ARBA00022737"/>
    </source>
</evidence>
<evidence type="ECO:0000256" key="7">
    <source>
        <dbReference type="SAM" id="MobiDB-lite"/>
    </source>
</evidence>
<feature type="domain" description="Disease resistance N-terminal" evidence="9">
    <location>
        <begin position="18"/>
        <end position="105"/>
    </location>
</feature>
<reference evidence="12" key="3">
    <citation type="submission" date="2015-04" db="UniProtKB">
        <authorList>
            <consortium name="EnsemblPlants"/>
        </authorList>
    </citation>
    <scope>IDENTIFICATION</scope>
</reference>
<dbReference type="InterPro" id="IPR056789">
    <property type="entry name" value="LRR_R13L1-DRL21"/>
</dbReference>
<feature type="region of interest" description="Disordered" evidence="7">
    <location>
        <begin position="664"/>
        <end position="688"/>
    </location>
</feature>
<sequence length="1261" mass="143692">MATVSAASIVGWVVSPVIKRMVSLVQSYLSSRYNWKSDMVSDLKNLEVALLDILLVVGAAERQHVVDTNQILLMHQMKEAVCDAEDVLDEFDYMLLKEKVEQKGMLKRIASSSLSIGKCFISFDKFRSELCKVLKSVQRVRSSAEIFVQVMALESANTFQSLQPVPTRATGSLLHEDVIVGREKEVGELVDQLVNKFDECSLSYGIRFSTEVHTIVGVGGIGKTTLAQLIYNDERITYTFDLKIWVCISNNFDKIRITKEIIACTTDGENAELTALNFSMLQDELKRRLSYKRFLLVLDDVWYDERYGDHINKQMWMELLAPIRYSRKRPGQRKIVSGSKILVTTRTELVARMLDSRSSFFLEGLGRNDSWLLFSQCAFGSRNPEDYPELKRIGDQIVQKLKGSALALKVIGGHLNGKYSDTEWDDVLHENLLTPNDMLTILRLSYESLPEHLKQCFAYCSLFPKDYLIDPNRLIRMWIAQGFVHQQGSNGRNLEDIGRGYFNDLLTRSFFQVLRRGDQTYYTMHDSMNDLALHVSQGECFRVDHGSSIVLPYYVRHLCLYVEQLGNLVINDHLGRLWALVVLNKSWFCSKVCMSNDILNKLRSVRVLDISGCCFNSLPEAIGDLIHLRYLDIRRTYYPLPATMSRLNHLQALFVQYHSCCSSGSSRSNKRKHPSNSRGQGSTSGGNFVLPESITRLSKLEHVNVERGYTVTLSSMHQSTCVEGSGEFLVDKDGPSLLQLKDLNMIRGDLTIRYLENVKSTEEAAKAQLDLKEHITKLFLEWGSYDSAHDINKGFEVFEVLKPHSSLCELTISGYPGVRSPSWLEFGWLRRLEFVCLRDCERWDILPPLGNLPLLRGLEIRRMDELKTLGPGFFGSSGFPSLQSLLLERLPKLEWSVVQNDQMFPNLRHLSVAGCPRLTEYPTYPRTLRHIAVLDRERIQVKTFIDRVELSRSFCCVVSSFFHVLHSHHLEFIENLEIYVNHFIDMSRTVFTNLKSLKGLKIYGVNRANTCSLVTSLWDENGNTVLPLALRLLVLQRCYLQPSSFSMLLNNLSSLVTLQLSECDTVEMPCPPVSLNCLRSLKQLHIYRCDWISYFDGSEALVSLEEMTIRCCYDLEFIPDLGDMPCLQKLDLYDCPQVMRLSKSGHQTALKELNIGSCIALSSLEELCDLVSLAKLSISDCPDLLRLPDMDGFYLLRVLEIYRCYNLRSLPQSGLPVSLERLSLFGCCQVLEEQFQRKEGPDWDKVAALQGGLADGMKQQT</sequence>
<dbReference type="InterPro" id="IPR032675">
    <property type="entry name" value="LRR_dom_sf"/>
</dbReference>
<dbReference type="Gene3D" id="3.40.50.300">
    <property type="entry name" value="P-loop containing nucleotide triphosphate hydrolases"/>
    <property type="match status" value="1"/>
</dbReference>
<dbReference type="InterPro" id="IPR002182">
    <property type="entry name" value="NB-ARC"/>
</dbReference>
<comment type="similarity">
    <text evidence="1">Belongs to the disease resistance NB-LRR family.</text>
</comment>
<evidence type="ECO:0000259" key="10">
    <source>
        <dbReference type="Pfam" id="PF23559"/>
    </source>
</evidence>
<dbReference type="HOGENOM" id="CLU_000837_8_8_1"/>
<reference evidence="12 13" key="1">
    <citation type="submission" date="2012-08" db="EMBL/GenBank/DDBJ databases">
        <title>Oryza genome evolution.</title>
        <authorList>
            <person name="Wing R.A."/>
        </authorList>
    </citation>
    <scope>NUCLEOTIDE SEQUENCE</scope>
</reference>
<dbReference type="Pfam" id="PF25019">
    <property type="entry name" value="LRR_R13L1-DRL21"/>
    <property type="match status" value="1"/>
</dbReference>
<evidence type="ECO:0000256" key="5">
    <source>
        <dbReference type="ARBA" id="ARBA00022821"/>
    </source>
</evidence>
<dbReference type="Pfam" id="PF23559">
    <property type="entry name" value="WHD_DRP"/>
    <property type="match status" value="1"/>
</dbReference>
<reference evidence="13" key="2">
    <citation type="submission" date="2013-12" db="EMBL/GenBank/DDBJ databases">
        <authorList>
            <person name="Yu Y."/>
            <person name="Lee S."/>
            <person name="de Baynast K."/>
            <person name="Wissotski M."/>
            <person name="Liu L."/>
            <person name="Talag J."/>
            <person name="Goicoechea J."/>
            <person name="Angelova A."/>
            <person name="Jetty R."/>
            <person name="Kudrna D."/>
            <person name="Golser W."/>
            <person name="Rivera L."/>
            <person name="Zhang J."/>
            <person name="Wing R."/>
        </authorList>
    </citation>
    <scope>NUCLEOTIDE SEQUENCE</scope>
</reference>
<evidence type="ECO:0000259" key="8">
    <source>
        <dbReference type="Pfam" id="PF00931"/>
    </source>
</evidence>
<dbReference type="FunFam" id="1.10.10.10:FF:000322">
    <property type="entry name" value="Probable disease resistance protein At1g63360"/>
    <property type="match status" value="1"/>
</dbReference>
<name>A0A0D9WS70_9ORYZ</name>
<evidence type="ECO:0000256" key="1">
    <source>
        <dbReference type="ARBA" id="ARBA00008894"/>
    </source>
</evidence>
<dbReference type="EnsemblPlants" id="LPERR06G17730.3">
    <property type="protein sequence ID" value="LPERR06G17730.3"/>
    <property type="gene ID" value="LPERR06G17730"/>
</dbReference>
<evidence type="ECO:0000259" key="11">
    <source>
        <dbReference type="Pfam" id="PF25019"/>
    </source>
</evidence>
<dbReference type="Gene3D" id="1.20.5.4130">
    <property type="match status" value="1"/>
</dbReference>
<dbReference type="GO" id="GO:0009626">
    <property type="term" value="P:plant-type hypersensitive response"/>
    <property type="evidence" value="ECO:0007669"/>
    <property type="project" value="UniProtKB-ARBA"/>
</dbReference>
<dbReference type="SUPFAM" id="SSF52058">
    <property type="entry name" value="L domain-like"/>
    <property type="match status" value="2"/>
</dbReference>
<dbReference type="Pfam" id="PF00931">
    <property type="entry name" value="NB-ARC"/>
    <property type="match status" value="1"/>
</dbReference>
<dbReference type="InterPro" id="IPR042197">
    <property type="entry name" value="Apaf_helical"/>
</dbReference>
<feature type="domain" description="Disease resistance protein winged helix" evidence="10">
    <location>
        <begin position="462"/>
        <end position="532"/>
    </location>
</feature>
<evidence type="ECO:0000256" key="2">
    <source>
        <dbReference type="ARBA" id="ARBA00022614"/>
    </source>
</evidence>
<dbReference type="eggNOG" id="KOG4658">
    <property type="taxonomic scope" value="Eukaryota"/>
</dbReference>
<evidence type="ECO:0000256" key="6">
    <source>
        <dbReference type="ARBA" id="ARBA00022840"/>
    </source>
</evidence>
<dbReference type="Proteomes" id="UP000032180">
    <property type="component" value="Chromosome 6"/>
</dbReference>
<evidence type="ECO:0000259" key="9">
    <source>
        <dbReference type="Pfam" id="PF18052"/>
    </source>
</evidence>
<evidence type="ECO:0008006" key="14">
    <source>
        <dbReference type="Google" id="ProtNLM"/>
    </source>
</evidence>
<dbReference type="GO" id="GO:0002758">
    <property type="term" value="P:innate immune response-activating signaling pathway"/>
    <property type="evidence" value="ECO:0007669"/>
    <property type="project" value="UniProtKB-ARBA"/>
</dbReference>